<comment type="caution">
    <text evidence="5">The sequence shown here is derived from an EMBL/GenBank/DDBJ whole genome shotgun (WGS) entry which is preliminary data.</text>
</comment>
<keyword evidence="3" id="KW-1133">Transmembrane helix</keyword>
<gene>
    <name evidence="5" type="ORF">EZV62_026434</name>
</gene>
<dbReference type="Proteomes" id="UP000323000">
    <property type="component" value="Chromosome 13"/>
</dbReference>
<accession>A0A5C7GRI0</accession>
<dbReference type="CDD" id="cd23509">
    <property type="entry name" value="Gnk2-like"/>
    <property type="match status" value="2"/>
</dbReference>
<evidence type="ECO:0000259" key="4">
    <source>
        <dbReference type="PROSITE" id="PS51473"/>
    </source>
</evidence>
<reference evidence="6" key="1">
    <citation type="journal article" date="2019" name="Gigascience">
        <title>De novo genome assembly of the endangered Acer yangbiense, a plant species with extremely small populations endemic to Yunnan Province, China.</title>
        <authorList>
            <person name="Yang J."/>
            <person name="Wariss H.M."/>
            <person name="Tao L."/>
            <person name="Zhang R."/>
            <person name="Yun Q."/>
            <person name="Hollingsworth P."/>
            <person name="Dao Z."/>
            <person name="Luo G."/>
            <person name="Guo H."/>
            <person name="Ma Y."/>
            <person name="Sun W."/>
        </authorList>
    </citation>
    <scope>NUCLEOTIDE SEQUENCE [LARGE SCALE GENOMIC DNA]</scope>
    <source>
        <strain evidence="6">cv. Malutang</strain>
    </source>
</reference>
<dbReference type="Gene3D" id="3.30.200.20">
    <property type="entry name" value="Phosphorylase Kinase, domain 1"/>
    <property type="match status" value="1"/>
</dbReference>
<sequence length="338" mass="36939">MNPTFQSNLHHVLSTLVSDANGSDGFSNATEGQGSDRVYSLFQCRSDLPTSTCQDCVGFASTDITRHCPTQNGAIIWYDECLVHFSDRVFFSKFYSLSINPSFETKNGVNVTDPTRFQVVVLDLMNEATKMAVNNNKRFATRQGNYNASHTIYTLVQCTRDLSSDDCGGCLRLNTQNLPTGVTGGKSLFPSCYSMFEVYPFYNDISTASPPPEPTRPTSNEGKRGISSSIIIAIVAPITVSAVLFVAVYCFLTRRAREKYSSVLDKKAGNDILTAEALQFDFGTIQAATNRFMTDNKLGAGGFGEVYKLVEEEILILLVMLVTLVLVDGIGDFAAGSL</sequence>
<feature type="transmembrane region" description="Helical" evidence="3">
    <location>
        <begin position="230"/>
        <end position="252"/>
    </location>
</feature>
<keyword evidence="2" id="KW-0677">Repeat</keyword>
<dbReference type="OrthoDB" id="688481at2759"/>
<evidence type="ECO:0000313" key="6">
    <source>
        <dbReference type="Proteomes" id="UP000323000"/>
    </source>
</evidence>
<evidence type="ECO:0000256" key="2">
    <source>
        <dbReference type="ARBA" id="ARBA00022737"/>
    </source>
</evidence>
<dbReference type="AlphaFoldDB" id="A0A5C7GRI0"/>
<proteinExistence type="predicted"/>
<keyword evidence="1" id="KW-0732">Signal</keyword>
<feature type="domain" description="Gnk2-homologous" evidence="4">
    <location>
        <begin position="99"/>
        <end position="201"/>
    </location>
</feature>
<dbReference type="EMBL" id="VAHF01000013">
    <property type="protein sequence ID" value="TXG47140.1"/>
    <property type="molecule type" value="Genomic_DNA"/>
</dbReference>
<feature type="transmembrane region" description="Helical" evidence="3">
    <location>
        <begin position="314"/>
        <end position="335"/>
    </location>
</feature>
<keyword evidence="6" id="KW-1185">Reference proteome</keyword>
<organism evidence="5 6">
    <name type="scientific">Acer yangbiense</name>
    <dbReference type="NCBI Taxonomy" id="1000413"/>
    <lineage>
        <taxon>Eukaryota</taxon>
        <taxon>Viridiplantae</taxon>
        <taxon>Streptophyta</taxon>
        <taxon>Embryophyta</taxon>
        <taxon>Tracheophyta</taxon>
        <taxon>Spermatophyta</taxon>
        <taxon>Magnoliopsida</taxon>
        <taxon>eudicotyledons</taxon>
        <taxon>Gunneridae</taxon>
        <taxon>Pentapetalae</taxon>
        <taxon>rosids</taxon>
        <taxon>malvids</taxon>
        <taxon>Sapindales</taxon>
        <taxon>Sapindaceae</taxon>
        <taxon>Hippocastanoideae</taxon>
        <taxon>Acereae</taxon>
        <taxon>Acer</taxon>
    </lineage>
</organism>
<dbReference type="InterPro" id="IPR002902">
    <property type="entry name" value="GNK2"/>
</dbReference>
<feature type="domain" description="Gnk2-homologous" evidence="4">
    <location>
        <begin position="1"/>
        <end position="90"/>
    </location>
</feature>
<dbReference type="InterPro" id="IPR038408">
    <property type="entry name" value="GNK2_sf"/>
</dbReference>
<dbReference type="Gene3D" id="3.30.430.20">
    <property type="entry name" value="Gnk2 domain, C-X8-C-X2-C motif"/>
    <property type="match status" value="2"/>
</dbReference>
<dbReference type="Pfam" id="PF01657">
    <property type="entry name" value="Stress-antifung"/>
    <property type="match status" value="2"/>
</dbReference>
<evidence type="ECO:0000256" key="3">
    <source>
        <dbReference type="SAM" id="Phobius"/>
    </source>
</evidence>
<evidence type="ECO:0000256" key="1">
    <source>
        <dbReference type="ARBA" id="ARBA00022729"/>
    </source>
</evidence>
<keyword evidence="3" id="KW-0812">Transmembrane</keyword>
<evidence type="ECO:0000313" key="5">
    <source>
        <dbReference type="EMBL" id="TXG47140.1"/>
    </source>
</evidence>
<protein>
    <recommendedName>
        <fullName evidence="4">Gnk2-homologous domain-containing protein</fullName>
    </recommendedName>
</protein>
<dbReference type="PANTHER" id="PTHR32099">
    <property type="entry name" value="CYSTEINE-RICH REPEAT SECRETORY PROTEIN"/>
    <property type="match status" value="1"/>
</dbReference>
<name>A0A5C7GRI0_9ROSI</name>
<dbReference type="PANTHER" id="PTHR32099:SF42">
    <property type="entry name" value="CYSTEINE-RICH RECEPTOR-LIKE PROTEIN KINASE 9-RELATED"/>
    <property type="match status" value="1"/>
</dbReference>
<dbReference type="PROSITE" id="PS51473">
    <property type="entry name" value="GNK2"/>
    <property type="match status" value="2"/>
</dbReference>
<keyword evidence="3" id="KW-0472">Membrane</keyword>